<name>A0ABU3W099_9GAMM</name>
<dbReference type="EMBL" id="JAWIIJ010000010">
    <property type="protein sequence ID" value="MDV2079962.1"/>
    <property type="molecule type" value="Genomic_DNA"/>
</dbReference>
<gene>
    <name evidence="1" type="ORF">RYS15_14835</name>
</gene>
<dbReference type="PANTHER" id="PTHR42866:SF1">
    <property type="entry name" value="SPORE COAT POLYSACCHARIDE BIOSYNTHESIS PROTEIN SPSF"/>
    <property type="match status" value="1"/>
</dbReference>
<dbReference type="PANTHER" id="PTHR42866">
    <property type="entry name" value="3-DEOXY-MANNO-OCTULOSONATE CYTIDYLYLTRANSFERASE"/>
    <property type="match status" value="1"/>
</dbReference>
<dbReference type="Pfam" id="PF02348">
    <property type="entry name" value="CTP_transf_3"/>
    <property type="match status" value="1"/>
</dbReference>
<dbReference type="SUPFAM" id="SSF53448">
    <property type="entry name" value="Nucleotide-diphospho-sugar transferases"/>
    <property type="match status" value="1"/>
</dbReference>
<dbReference type="Proteomes" id="UP001269819">
    <property type="component" value="Unassembled WGS sequence"/>
</dbReference>
<keyword evidence="1" id="KW-0808">Transferase</keyword>
<dbReference type="GO" id="GO:0016740">
    <property type="term" value="F:transferase activity"/>
    <property type="evidence" value="ECO:0007669"/>
    <property type="project" value="UniProtKB-KW"/>
</dbReference>
<comment type="caution">
    <text evidence="1">The sequence shown here is derived from an EMBL/GenBank/DDBJ whole genome shotgun (WGS) entry which is preliminary data.</text>
</comment>
<dbReference type="RefSeq" id="WP_316974436.1">
    <property type="nucleotide sequence ID" value="NZ_JAWIIJ010000010.1"/>
</dbReference>
<evidence type="ECO:0000313" key="1">
    <source>
        <dbReference type="EMBL" id="MDV2079962.1"/>
    </source>
</evidence>
<evidence type="ECO:0000313" key="2">
    <source>
        <dbReference type="Proteomes" id="UP001269819"/>
    </source>
</evidence>
<organism evidence="1 2">
    <name type="scientific">Marinobacter xestospongiae</name>
    <dbReference type="NCBI Taxonomy" id="994319"/>
    <lineage>
        <taxon>Bacteria</taxon>
        <taxon>Pseudomonadati</taxon>
        <taxon>Pseudomonadota</taxon>
        <taxon>Gammaproteobacteria</taxon>
        <taxon>Pseudomonadales</taxon>
        <taxon>Marinobacteraceae</taxon>
        <taxon>Marinobacter</taxon>
    </lineage>
</organism>
<reference evidence="1 2" key="1">
    <citation type="submission" date="2023-10" db="EMBL/GenBank/DDBJ databases">
        <title>Characteristics and mechanism of a salt-tolerant marine origin heterotrophic nitrifying- aerobic denitrifying bacteria Marinobacter xestospongiae HN1.</title>
        <authorList>
            <person name="Qi R."/>
        </authorList>
    </citation>
    <scope>NUCLEOTIDE SEQUENCE [LARGE SCALE GENOMIC DNA]</scope>
    <source>
        <strain evidence="1 2">HN1</strain>
    </source>
</reference>
<dbReference type="InterPro" id="IPR003329">
    <property type="entry name" value="Cytidylyl_trans"/>
</dbReference>
<dbReference type="Gene3D" id="3.40.50.2000">
    <property type="entry name" value="Glycogen Phosphorylase B"/>
    <property type="match status" value="1"/>
</dbReference>
<proteinExistence type="predicted"/>
<dbReference type="Gene3D" id="3.90.550.10">
    <property type="entry name" value="Spore Coat Polysaccharide Biosynthesis Protein SpsA, Chain A"/>
    <property type="match status" value="1"/>
</dbReference>
<sequence>MTAVMAGTPRVVAVVQARMGSSRLPGKMLAELDGAPLVDHVLHRLMMLRRTGELDVVVLATSNEAADDPLAAHVAERWPDVTLVRGQEQRVLLRFVDAIQRTAADVVVRVTGDCPLINLNGIRQMLLARQQHDADIVNYRPGFEYVDKGVEVVAAAALQALASDSTLTAHDAEHVTSAFYRSPQRYRIEYIDSDPDLRRGDLRLTVDTPADLAFFRALADKCPNGLMNTPLTEVIAILAGCPELPAINADSGRKSALHEPVRIGFRCDGGASLGMGHVVGCLRLARLLADELGWGAEFLVYEEPGVRELIQSEGFTVEQLPSGQSVAQEFQRLIEKASESDWSAVVMNFDRQGLEYRQSAFADIRKAGWPLVFMDNPLPPGCYESDLLVNALPHPDYPGYDPRQHPSCLDGLEYFLRPSEVPGDEKLETKHGSGPRILVAMGGGNLNGLTQRVLEAFAESGVGGFADIVVGLAAPAGTVQQLQQSLERLNLCGEVSVNVSDLPRRMRMADIGLSGLGLTTYEMAALELPTLIVANSPFNAEVAAGYCRQYAGARLVGFWPSVTVAEIASAVRDAMSLKSSADFDERDGKSADRVVGIGKDEIVQAFRDLMTNKGVKQ</sequence>
<accession>A0ABU3W099</accession>
<dbReference type="Gene3D" id="3.40.50.11190">
    <property type="match status" value="1"/>
</dbReference>
<dbReference type="InterPro" id="IPR029044">
    <property type="entry name" value="Nucleotide-diphossugar_trans"/>
</dbReference>
<keyword evidence="2" id="KW-1185">Reference proteome</keyword>
<protein>
    <submittedName>
        <fullName evidence="1">NTP transferase domain-containing protein</fullName>
    </submittedName>
</protein>